<dbReference type="PANTHER" id="PTHR34502:SF4">
    <property type="entry name" value="DUF6594 DOMAIN-CONTAINING PROTEIN"/>
    <property type="match status" value="1"/>
</dbReference>
<accession>A0A9P9IJ40</accession>
<keyword evidence="1" id="KW-1133">Transmembrane helix</keyword>
<comment type="caution">
    <text evidence="3">The sequence shown here is derived from an EMBL/GenBank/DDBJ whole genome shotgun (WGS) entry which is preliminary data.</text>
</comment>
<reference evidence="3" key="1">
    <citation type="journal article" date="2021" name="Nat. Commun.">
        <title>Genetic determinants of endophytism in the Arabidopsis root mycobiome.</title>
        <authorList>
            <person name="Mesny F."/>
            <person name="Miyauchi S."/>
            <person name="Thiergart T."/>
            <person name="Pickel B."/>
            <person name="Atanasova L."/>
            <person name="Karlsson M."/>
            <person name="Huettel B."/>
            <person name="Barry K.W."/>
            <person name="Haridas S."/>
            <person name="Chen C."/>
            <person name="Bauer D."/>
            <person name="Andreopoulos W."/>
            <person name="Pangilinan J."/>
            <person name="LaButti K."/>
            <person name="Riley R."/>
            <person name="Lipzen A."/>
            <person name="Clum A."/>
            <person name="Drula E."/>
            <person name="Henrissat B."/>
            <person name="Kohler A."/>
            <person name="Grigoriev I.V."/>
            <person name="Martin F.M."/>
            <person name="Hacquard S."/>
        </authorList>
    </citation>
    <scope>NUCLEOTIDE SEQUENCE</scope>
    <source>
        <strain evidence="3">MPI-CAGE-AT-0021</strain>
    </source>
</reference>
<evidence type="ECO:0000259" key="2">
    <source>
        <dbReference type="Pfam" id="PF20237"/>
    </source>
</evidence>
<name>A0A9P9IJ40_9HYPO</name>
<evidence type="ECO:0000313" key="3">
    <source>
        <dbReference type="EMBL" id="KAH7122087.1"/>
    </source>
</evidence>
<dbReference type="Proteomes" id="UP000717696">
    <property type="component" value="Unassembled WGS sequence"/>
</dbReference>
<keyword evidence="1" id="KW-0472">Membrane</keyword>
<gene>
    <name evidence="3" type="ORF">B0J13DRAFT_648278</name>
</gene>
<dbReference type="EMBL" id="JAGMUU010000026">
    <property type="protein sequence ID" value="KAH7122087.1"/>
    <property type="molecule type" value="Genomic_DNA"/>
</dbReference>
<feature type="transmembrane region" description="Helical" evidence="1">
    <location>
        <begin position="231"/>
        <end position="250"/>
    </location>
</feature>
<dbReference type="PANTHER" id="PTHR34502">
    <property type="entry name" value="DUF6594 DOMAIN-CONTAINING PROTEIN-RELATED"/>
    <property type="match status" value="1"/>
</dbReference>
<keyword evidence="1" id="KW-0812">Transmembrane</keyword>
<proteinExistence type="predicted"/>
<dbReference type="Pfam" id="PF20237">
    <property type="entry name" value="DUF6594"/>
    <property type="match status" value="1"/>
</dbReference>
<evidence type="ECO:0000256" key="1">
    <source>
        <dbReference type="SAM" id="Phobius"/>
    </source>
</evidence>
<organism evidence="3 4">
    <name type="scientific">Dactylonectria estremocensis</name>
    <dbReference type="NCBI Taxonomy" id="1079267"/>
    <lineage>
        <taxon>Eukaryota</taxon>
        <taxon>Fungi</taxon>
        <taxon>Dikarya</taxon>
        <taxon>Ascomycota</taxon>
        <taxon>Pezizomycotina</taxon>
        <taxon>Sordariomycetes</taxon>
        <taxon>Hypocreomycetidae</taxon>
        <taxon>Hypocreales</taxon>
        <taxon>Nectriaceae</taxon>
        <taxon>Dactylonectria</taxon>
    </lineage>
</organism>
<dbReference type="InterPro" id="IPR046529">
    <property type="entry name" value="DUF6594"/>
</dbReference>
<dbReference type="AlphaFoldDB" id="A0A9P9IJ40"/>
<protein>
    <recommendedName>
        <fullName evidence="2">DUF6594 domain-containing protein</fullName>
    </recommendedName>
</protein>
<feature type="domain" description="DUF6594" evidence="2">
    <location>
        <begin position="29"/>
        <end position="250"/>
    </location>
</feature>
<evidence type="ECO:0000313" key="4">
    <source>
        <dbReference type="Proteomes" id="UP000717696"/>
    </source>
</evidence>
<keyword evidence="4" id="KW-1185">Reference proteome</keyword>
<dbReference type="OrthoDB" id="5416037at2759"/>
<sequence length="255" mass="29380">MSTGMEQRTRSPPPTEREVQLKPWKFIGYPGYSRFIASDDDFYVLRRFDVLSARVALALQDEISALEERLSELDKRFSSRSEQDLNNGTFRHDVDDRVQLVATVGEKLQRYHKFILQQSKLKHFEAAPDRSIKKIKSWHYNHDRRAISSSEQLYLSHLSDLISVVQKERTPLRKLIDSSRLLRTLGLFKETKKNGASHAPPINGRSQSTQETRAYESGNFVSYYSDKRVDLVVSILIATVGVAMLITPIWHKQGD</sequence>